<dbReference type="Xenbase" id="XB-GENE-29086963">
    <property type="gene designation" value="LOC101733434"/>
</dbReference>
<reference evidence="2" key="1">
    <citation type="submission" date="2025-08" db="UniProtKB">
        <authorList>
            <consortium name="RefSeq"/>
        </authorList>
    </citation>
    <scope>IDENTIFICATION</scope>
    <source>
        <strain evidence="2">Nigerian</strain>
        <tissue evidence="2">Liver and blood</tissue>
    </source>
</reference>
<gene>
    <name evidence="2 3" type="primary">LOC101733434</name>
</gene>
<keyword evidence="1" id="KW-1185">Reference proteome</keyword>
<dbReference type="PANTHER" id="PTHR21678">
    <property type="entry name" value="GROWTH INHIBITION AND DIFFERENTIATION RELATED PROTEIN 88"/>
    <property type="match status" value="1"/>
</dbReference>
<evidence type="ECO:0000313" key="3">
    <source>
        <dbReference type="Xenbase" id="XB-GENE-29086963"/>
    </source>
</evidence>
<dbReference type="KEGG" id="xtr:101733434"/>
<dbReference type="OrthoDB" id="5418203at2759"/>
<dbReference type="OMA" id="QCYQKRG"/>
<sequence length="181" mass="20638">MNNFKLEHVIEIYDFPASFENKDFMEAFSSFLQCGFDIKWVDSSHVLGIFSSTTKARDALRNKNPVLKMRPLAQSTRASQAKARKYAEFLQPVRPRPQTSALAAKRFVMQALGLHCTQSKHEYIAELGRLKGKKERKCNVRPAGKACRHSHSPTYALSYRHLAENSVGMCNMEKDTEVKKI</sequence>
<dbReference type="PANTHER" id="PTHR21678:SF7">
    <property type="entry name" value="COILED-COIL DOMAIN-CONTAINING PROTEIN R3HCC1L"/>
    <property type="match status" value="1"/>
</dbReference>
<dbReference type="InterPro" id="IPR039884">
    <property type="entry name" value="R3HC1/R3HCL"/>
</dbReference>
<dbReference type="GeneID" id="101733434"/>
<name>A0A8J1JXM6_XENTR</name>
<evidence type="ECO:0000313" key="1">
    <source>
        <dbReference type="Proteomes" id="UP000008143"/>
    </source>
</evidence>
<dbReference type="AGR" id="Xenbase:XB-GENE-29086963"/>
<dbReference type="Proteomes" id="UP000008143">
    <property type="component" value="Chromosome 7"/>
</dbReference>
<protein>
    <submittedName>
        <fullName evidence="2">Coiled-coil domain-containing protein R3HCC1L-like</fullName>
    </submittedName>
</protein>
<evidence type="ECO:0000313" key="2">
    <source>
        <dbReference type="RefSeq" id="XP_031761306.1"/>
    </source>
</evidence>
<accession>A0A8J1JXM6</accession>
<organism evidence="1 2">
    <name type="scientific">Xenopus tropicalis</name>
    <name type="common">Western clawed frog</name>
    <name type="synonym">Silurana tropicalis</name>
    <dbReference type="NCBI Taxonomy" id="8364"/>
    <lineage>
        <taxon>Eukaryota</taxon>
        <taxon>Metazoa</taxon>
        <taxon>Chordata</taxon>
        <taxon>Craniata</taxon>
        <taxon>Vertebrata</taxon>
        <taxon>Euteleostomi</taxon>
        <taxon>Amphibia</taxon>
        <taxon>Batrachia</taxon>
        <taxon>Anura</taxon>
        <taxon>Pipoidea</taxon>
        <taxon>Pipidae</taxon>
        <taxon>Xenopodinae</taxon>
        <taxon>Xenopus</taxon>
        <taxon>Silurana</taxon>
    </lineage>
</organism>
<dbReference type="InterPro" id="IPR012677">
    <property type="entry name" value="Nucleotide-bd_a/b_plait_sf"/>
</dbReference>
<proteinExistence type="predicted"/>
<dbReference type="RefSeq" id="XP_031761306.1">
    <property type="nucleotide sequence ID" value="XM_031905446.1"/>
</dbReference>
<dbReference type="AlphaFoldDB" id="A0A8J1JXM6"/>
<dbReference type="Gene3D" id="3.30.70.330">
    <property type="match status" value="1"/>
</dbReference>